<dbReference type="PANTHER" id="PTHR30386:SF27">
    <property type="entry name" value="MEMBRANE FUSION PROTEIN (MFP) FAMILY PROTEIN"/>
    <property type="match status" value="1"/>
</dbReference>
<evidence type="ECO:0000256" key="10">
    <source>
        <dbReference type="SAM" id="Phobius"/>
    </source>
</evidence>
<evidence type="ECO:0000313" key="12">
    <source>
        <dbReference type="EMBL" id="BDU51507.1"/>
    </source>
</evidence>
<keyword evidence="9" id="KW-0175">Coiled coil</keyword>
<dbReference type="Gene3D" id="2.40.30.170">
    <property type="match status" value="1"/>
</dbReference>
<dbReference type="NCBIfam" id="TIGR01843">
    <property type="entry name" value="type_I_hlyD"/>
    <property type="match status" value="1"/>
</dbReference>
<keyword evidence="8 10" id="KW-0472">Membrane</keyword>
<dbReference type="Gene3D" id="2.40.50.100">
    <property type="match status" value="1"/>
</dbReference>
<proteinExistence type="inferred from homology"/>
<keyword evidence="4" id="KW-1003">Cell membrane</keyword>
<dbReference type="GO" id="GO:0005886">
    <property type="term" value="C:plasma membrane"/>
    <property type="evidence" value="ECO:0007669"/>
    <property type="project" value="UniProtKB-SubCell"/>
</dbReference>
<evidence type="ECO:0000256" key="9">
    <source>
        <dbReference type="SAM" id="Coils"/>
    </source>
</evidence>
<keyword evidence="12" id="KW-0614">Plasmid</keyword>
<name>A0AAU9DN65_9FUSO</name>
<keyword evidence="6 10" id="KW-0812">Transmembrane</keyword>
<evidence type="ECO:0000256" key="2">
    <source>
        <dbReference type="ARBA" id="ARBA00009477"/>
    </source>
</evidence>
<comment type="subcellular location">
    <subcellularLocation>
        <location evidence="1">Cell inner membrane</location>
        <topology evidence="1">Single-pass membrane protein</topology>
    </subcellularLocation>
</comment>
<sequence length="443" mass="50273">MLRNKKEKNAKYEFLSSALEIVESPPSPLGSLIIWIILLLLISVITWSYVSKTDEVATAMGKIVPGGKLKVIQSLEEGKIVDILVEEGAEVKEGQLLVKLNLKTKAANLEALNKSLLMVKLEMDILRKKQVRDIFKNNKDIEKVLSKSEINSQRNYYEAKEKEYLSKRDGLKTLIKQKDGEILVTKANLEKLLEKYRALKEKEENLKYLYEVGSIPRIDWINKKDEVLITEKDLKKEHATIDVIKSQLTETKDNLVNLDKSWDKGVKEKILELDKKKIELEANYIRAKESYKNRNLYSPVDGIINEIGVTTIGEVVTSAKPIITIVPKNTPLLAEVKILNKDIGFIKKGQGVDIKLDTFPFQKYGSIKGNIIYISSDIIEDKKLGAIYKAKIKLQKTTINVNGKAIKLLPGMNLSADIKIGKRRVIEFFLSPLMKVPESLKLR</sequence>
<keyword evidence="13" id="KW-1185">Reference proteome</keyword>
<evidence type="ECO:0000256" key="6">
    <source>
        <dbReference type="ARBA" id="ARBA00022692"/>
    </source>
</evidence>
<dbReference type="GO" id="GO:0009306">
    <property type="term" value="P:protein secretion"/>
    <property type="evidence" value="ECO:0007669"/>
    <property type="project" value="InterPro"/>
</dbReference>
<feature type="transmembrane region" description="Helical" evidence="10">
    <location>
        <begin position="32"/>
        <end position="50"/>
    </location>
</feature>
<evidence type="ECO:0000256" key="3">
    <source>
        <dbReference type="ARBA" id="ARBA00022448"/>
    </source>
</evidence>
<evidence type="ECO:0000256" key="7">
    <source>
        <dbReference type="ARBA" id="ARBA00022989"/>
    </source>
</evidence>
<dbReference type="Proteomes" id="UP001321582">
    <property type="component" value="Plasmid pHIC"/>
</dbReference>
<evidence type="ECO:0000259" key="11">
    <source>
        <dbReference type="Pfam" id="PF26002"/>
    </source>
</evidence>
<dbReference type="KEGG" id="haby:HLVA_20760"/>
<dbReference type="InterPro" id="IPR006144">
    <property type="entry name" value="Secretion_HlyD_CS"/>
</dbReference>
<evidence type="ECO:0000256" key="8">
    <source>
        <dbReference type="ARBA" id="ARBA00023136"/>
    </source>
</evidence>
<comment type="similarity">
    <text evidence="2">Belongs to the membrane fusion protein (MFP) (TC 8.A.1) family.</text>
</comment>
<evidence type="ECO:0000256" key="5">
    <source>
        <dbReference type="ARBA" id="ARBA00022519"/>
    </source>
</evidence>
<geneLocation type="plasmid" evidence="12 13">
    <name>pHIC</name>
</geneLocation>
<dbReference type="InterPro" id="IPR010129">
    <property type="entry name" value="T1SS_HlyD"/>
</dbReference>
<dbReference type="PANTHER" id="PTHR30386">
    <property type="entry name" value="MEMBRANE FUSION SUBUNIT OF EMRAB-TOLC MULTIDRUG EFFLUX PUMP"/>
    <property type="match status" value="1"/>
</dbReference>
<protein>
    <submittedName>
        <fullName evidence="12">HlyD family type I secretion periplasmic adaptor subunit</fullName>
    </submittedName>
</protein>
<keyword evidence="3" id="KW-0813">Transport</keyword>
<keyword evidence="5" id="KW-0997">Cell inner membrane</keyword>
<dbReference type="Pfam" id="PF26002">
    <property type="entry name" value="Beta-barrel_AprE"/>
    <property type="match status" value="1"/>
</dbReference>
<feature type="coiled-coil region" evidence="9">
    <location>
        <begin position="182"/>
        <end position="209"/>
    </location>
</feature>
<dbReference type="PRINTS" id="PR01490">
    <property type="entry name" value="RTXTOXIND"/>
</dbReference>
<gene>
    <name evidence="12" type="ORF">HLVA_20760</name>
</gene>
<reference evidence="12 13" key="1">
    <citation type="submission" date="2022-11" db="EMBL/GenBank/DDBJ databases">
        <title>Haliovirga abyssi gen. nov., sp. nov., a mesophilic fermentative bacterium isolated from the Iheya North hydrothermal field and the proposal of Haliovirgaceae fam. nov.</title>
        <authorList>
            <person name="Miyazaki U."/>
            <person name="Tame A."/>
            <person name="Miyazaki J."/>
            <person name="Takai K."/>
            <person name="Sawayama S."/>
            <person name="Kitajima M."/>
            <person name="Okamoto A."/>
            <person name="Nakagawa S."/>
        </authorList>
    </citation>
    <scope>NUCLEOTIDE SEQUENCE [LARGE SCALE GENOMIC DNA]</scope>
    <source>
        <strain evidence="12 13">IC12</strain>
        <plasmid evidence="12 13">pHIC</plasmid>
    </source>
</reference>
<dbReference type="RefSeq" id="WP_307905592.1">
    <property type="nucleotide sequence ID" value="NZ_AP027060.1"/>
</dbReference>
<accession>A0AAU9DN65</accession>
<evidence type="ECO:0000313" key="13">
    <source>
        <dbReference type="Proteomes" id="UP001321582"/>
    </source>
</evidence>
<feature type="domain" description="AprE-like beta-barrel" evidence="11">
    <location>
        <begin position="332"/>
        <end position="421"/>
    </location>
</feature>
<evidence type="ECO:0000256" key="4">
    <source>
        <dbReference type="ARBA" id="ARBA00022475"/>
    </source>
</evidence>
<dbReference type="InterPro" id="IPR050739">
    <property type="entry name" value="MFP"/>
</dbReference>
<dbReference type="EMBL" id="AP027060">
    <property type="protein sequence ID" value="BDU51507.1"/>
    <property type="molecule type" value="Genomic_DNA"/>
</dbReference>
<keyword evidence="7 10" id="KW-1133">Transmembrane helix</keyword>
<evidence type="ECO:0000256" key="1">
    <source>
        <dbReference type="ARBA" id="ARBA00004377"/>
    </source>
</evidence>
<dbReference type="PROSITE" id="PS00543">
    <property type="entry name" value="HLYD_FAMILY"/>
    <property type="match status" value="1"/>
</dbReference>
<organism evidence="12 13">
    <name type="scientific">Haliovirga abyssi</name>
    <dbReference type="NCBI Taxonomy" id="2996794"/>
    <lineage>
        <taxon>Bacteria</taxon>
        <taxon>Fusobacteriati</taxon>
        <taxon>Fusobacteriota</taxon>
        <taxon>Fusobacteriia</taxon>
        <taxon>Fusobacteriales</taxon>
        <taxon>Haliovirgaceae</taxon>
        <taxon>Haliovirga</taxon>
    </lineage>
</organism>
<dbReference type="AlphaFoldDB" id="A0AAU9DN65"/>
<dbReference type="InterPro" id="IPR058982">
    <property type="entry name" value="Beta-barrel_AprE"/>
</dbReference>
<dbReference type="GO" id="GO:0015562">
    <property type="term" value="F:efflux transmembrane transporter activity"/>
    <property type="evidence" value="ECO:0007669"/>
    <property type="project" value="InterPro"/>
</dbReference>